<evidence type="ECO:0000256" key="1">
    <source>
        <dbReference type="SAM" id="SignalP"/>
    </source>
</evidence>
<feature type="chain" id="PRO_5047234277" description="Outer membrane protein beta-barrel domain-containing protein" evidence="1">
    <location>
        <begin position="22"/>
        <end position="237"/>
    </location>
</feature>
<accession>A0ABY7LN12</accession>
<keyword evidence="1" id="KW-0732">Signal</keyword>
<name>A0ABY7LN12_9BACT</name>
<feature type="signal peptide" evidence="1">
    <location>
        <begin position="1"/>
        <end position="21"/>
    </location>
</feature>
<keyword evidence="3" id="KW-1185">Reference proteome</keyword>
<dbReference type="RefSeq" id="WP_269559883.1">
    <property type="nucleotide sequence ID" value="NZ_CP114767.1"/>
</dbReference>
<protein>
    <recommendedName>
        <fullName evidence="4">Outer membrane protein beta-barrel domain-containing protein</fullName>
    </recommendedName>
</protein>
<dbReference type="EMBL" id="CP114767">
    <property type="protein sequence ID" value="WBA41824.1"/>
    <property type="molecule type" value="Genomic_DNA"/>
</dbReference>
<gene>
    <name evidence="2" type="ORF">O3303_18695</name>
</gene>
<sequence>MNIRYSLLALCLSALPLTGHAQHLEAIGIGASFNISQTRAQQARIQLGKYDFQTGDDNSRLDDTGNRYSVFARFGMGESRLFVQPEVAYTSVLGNQSSITYFQQPDSPYPNIMYLYPRLRRLEVAALAGLHVGRRLYVLAGPVLARYRSETGGTATEIEALQSAIYGSAVRYQVLGQLGLGGQFGRFDLNARYERSLTPYSREFSFQGQTYAYRQRSGQVLFTAGFLLHDRHRPWRR</sequence>
<organism evidence="2 3">
    <name type="scientific">Hymenobacter canadensis</name>
    <dbReference type="NCBI Taxonomy" id="2999067"/>
    <lineage>
        <taxon>Bacteria</taxon>
        <taxon>Pseudomonadati</taxon>
        <taxon>Bacteroidota</taxon>
        <taxon>Cytophagia</taxon>
        <taxon>Cytophagales</taxon>
        <taxon>Hymenobacteraceae</taxon>
        <taxon>Hymenobacter</taxon>
    </lineage>
</organism>
<evidence type="ECO:0008006" key="4">
    <source>
        <dbReference type="Google" id="ProtNLM"/>
    </source>
</evidence>
<evidence type="ECO:0000313" key="2">
    <source>
        <dbReference type="EMBL" id="WBA41824.1"/>
    </source>
</evidence>
<proteinExistence type="predicted"/>
<dbReference type="Proteomes" id="UP001211005">
    <property type="component" value="Chromosome"/>
</dbReference>
<reference evidence="2 3" key="1">
    <citation type="submission" date="2022-12" db="EMBL/GenBank/DDBJ databases">
        <title>Hymenobacter canadensis sp. nov. isolated from lake water of the Cambridge Bay, Canada.</title>
        <authorList>
            <person name="Kim W.H."/>
            <person name="Lee Y.M."/>
        </authorList>
    </citation>
    <scope>NUCLEOTIDE SEQUENCE [LARGE SCALE GENOMIC DNA]</scope>
    <source>
        <strain evidence="2 3">PAMC 29467</strain>
    </source>
</reference>
<evidence type="ECO:0000313" key="3">
    <source>
        <dbReference type="Proteomes" id="UP001211005"/>
    </source>
</evidence>